<organism evidence="2 3">
    <name type="scientific">Ilex paraguariensis</name>
    <name type="common">yerba mate</name>
    <dbReference type="NCBI Taxonomy" id="185542"/>
    <lineage>
        <taxon>Eukaryota</taxon>
        <taxon>Viridiplantae</taxon>
        <taxon>Streptophyta</taxon>
        <taxon>Embryophyta</taxon>
        <taxon>Tracheophyta</taxon>
        <taxon>Spermatophyta</taxon>
        <taxon>Magnoliopsida</taxon>
        <taxon>eudicotyledons</taxon>
        <taxon>Gunneridae</taxon>
        <taxon>Pentapetalae</taxon>
        <taxon>asterids</taxon>
        <taxon>campanulids</taxon>
        <taxon>Aquifoliales</taxon>
        <taxon>Aquifoliaceae</taxon>
        <taxon>Ilex</taxon>
    </lineage>
</organism>
<evidence type="ECO:0000313" key="2">
    <source>
        <dbReference type="EMBL" id="CAK9179284.1"/>
    </source>
</evidence>
<feature type="compositionally biased region" description="Basic and acidic residues" evidence="1">
    <location>
        <begin position="67"/>
        <end position="78"/>
    </location>
</feature>
<keyword evidence="3" id="KW-1185">Reference proteome</keyword>
<gene>
    <name evidence="2" type="ORF">ILEXP_LOCUS49220</name>
</gene>
<sequence>MAVARSSLLTLIVNYCFKNVREYIDVVITVANCRSVLEKWLCEFEPAESTKVLRQKPRRLNVGSWSKMRDSQQRHGREAPVASSAAKISASMLHQHHPTEILSSSSRSIARRHQ</sequence>
<dbReference type="EMBL" id="CAUOFW020007458">
    <property type="protein sequence ID" value="CAK9179284.1"/>
    <property type="molecule type" value="Genomic_DNA"/>
</dbReference>
<accession>A0ABC8UBX2</accession>
<feature type="non-terminal residue" evidence="2">
    <location>
        <position position="114"/>
    </location>
</feature>
<comment type="caution">
    <text evidence="2">The sequence shown here is derived from an EMBL/GenBank/DDBJ whole genome shotgun (WGS) entry which is preliminary data.</text>
</comment>
<evidence type="ECO:0000256" key="1">
    <source>
        <dbReference type="SAM" id="MobiDB-lite"/>
    </source>
</evidence>
<feature type="region of interest" description="Disordered" evidence="1">
    <location>
        <begin position="63"/>
        <end position="114"/>
    </location>
</feature>
<protein>
    <submittedName>
        <fullName evidence="2">Uncharacterized protein</fullName>
    </submittedName>
</protein>
<dbReference type="AlphaFoldDB" id="A0ABC8UBX2"/>
<dbReference type="Proteomes" id="UP001642360">
    <property type="component" value="Unassembled WGS sequence"/>
</dbReference>
<reference evidence="2 3" key="1">
    <citation type="submission" date="2024-02" db="EMBL/GenBank/DDBJ databases">
        <authorList>
            <person name="Vignale AGUSTIN F."/>
            <person name="Sosa J E."/>
            <person name="Modenutti C."/>
        </authorList>
    </citation>
    <scope>NUCLEOTIDE SEQUENCE [LARGE SCALE GENOMIC DNA]</scope>
</reference>
<evidence type="ECO:0000313" key="3">
    <source>
        <dbReference type="Proteomes" id="UP001642360"/>
    </source>
</evidence>
<name>A0ABC8UBX2_9AQUA</name>
<proteinExistence type="predicted"/>